<reference evidence="14" key="1">
    <citation type="submission" date="2025-08" db="UniProtKB">
        <authorList>
            <consortium name="Ensembl"/>
        </authorList>
    </citation>
    <scope>IDENTIFICATION</scope>
</reference>
<dbReference type="PRINTS" id="PR00938">
    <property type="entry name" value="BRACHYURY"/>
</dbReference>
<evidence type="ECO:0000313" key="14">
    <source>
        <dbReference type="Ensembl" id="ENSLLTP00000022406.1"/>
    </source>
</evidence>
<comment type="caution">
    <text evidence="11">Lacks conserved residue(s) required for the propagation of feature annotation.</text>
</comment>
<dbReference type="Pfam" id="PF00907">
    <property type="entry name" value="T-box"/>
    <property type="match status" value="1"/>
</dbReference>
<dbReference type="CDD" id="cd20202">
    <property type="entry name" value="T-box_TBXT"/>
    <property type="match status" value="1"/>
</dbReference>
<dbReference type="InterPro" id="IPR001699">
    <property type="entry name" value="TF_T-box"/>
</dbReference>
<dbReference type="GO" id="GO:0000981">
    <property type="term" value="F:DNA-binding transcription factor activity, RNA polymerase II-specific"/>
    <property type="evidence" value="ECO:0007669"/>
    <property type="project" value="TreeGrafter"/>
</dbReference>
<dbReference type="PRINTS" id="PR00937">
    <property type="entry name" value="TBOX"/>
</dbReference>
<organism evidence="14 15">
    <name type="scientific">Laticauda laticaudata</name>
    <name type="common">Blue-ringed sea krait</name>
    <name type="synonym">Blue-lipped sea krait</name>
    <dbReference type="NCBI Taxonomy" id="8630"/>
    <lineage>
        <taxon>Eukaryota</taxon>
        <taxon>Metazoa</taxon>
        <taxon>Chordata</taxon>
        <taxon>Craniata</taxon>
        <taxon>Vertebrata</taxon>
        <taxon>Euteleostomi</taxon>
        <taxon>Lepidosauria</taxon>
        <taxon>Squamata</taxon>
        <taxon>Bifurcata</taxon>
        <taxon>Unidentata</taxon>
        <taxon>Episquamata</taxon>
        <taxon>Toxicofera</taxon>
        <taxon>Serpentes</taxon>
        <taxon>Colubroidea</taxon>
        <taxon>Elapidae</taxon>
        <taxon>Laticaudinae</taxon>
        <taxon>Laticauda</taxon>
    </lineage>
</organism>
<dbReference type="SMART" id="SM00425">
    <property type="entry name" value="TBOX"/>
    <property type="match status" value="1"/>
</dbReference>
<dbReference type="GO" id="GO:0000978">
    <property type="term" value="F:RNA polymerase II cis-regulatory region sequence-specific DNA binding"/>
    <property type="evidence" value="ECO:0007669"/>
    <property type="project" value="InterPro"/>
</dbReference>
<dbReference type="GO" id="GO:0005634">
    <property type="term" value="C:nucleus"/>
    <property type="evidence" value="ECO:0007669"/>
    <property type="project" value="UniProtKB-SubCell"/>
</dbReference>
<dbReference type="InterPro" id="IPR036960">
    <property type="entry name" value="T-box_sf"/>
</dbReference>
<dbReference type="Ensembl" id="ENSLLTT00000023236.1">
    <property type="protein sequence ID" value="ENSLLTP00000022406.1"/>
    <property type="gene ID" value="ENSLLTG00000016659.1"/>
</dbReference>
<dbReference type="Proteomes" id="UP000694406">
    <property type="component" value="Unplaced"/>
</dbReference>
<dbReference type="PROSITE" id="PS01264">
    <property type="entry name" value="TBOX_2"/>
    <property type="match status" value="1"/>
</dbReference>
<feature type="region of interest" description="Disordered" evidence="12">
    <location>
        <begin position="227"/>
        <end position="246"/>
    </location>
</feature>
<proteinExistence type="predicted"/>
<dbReference type="GO" id="GO:0000785">
    <property type="term" value="C:chromatin"/>
    <property type="evidence" value="ECO:0007669"/>
    <property type="project" value="TreeGrafter"/>
</dbReference>
<feature type="region of interest" description="Disordered" evidence="12">
    <location>
        <begin position="328"/>
        <end position="347"/>
    </location>
</feature>
<dbReference type="InterPro" id="IPR046360">
    <property type="entry name" value="T-box_DNA-bd"/>
</dbReference>
<evidence type="ECO:0000256" key="2">
    <source>
        <dbReference type="ARBA" id="ARBA00022473"/>
    </source>
</evidence>
<keyword evidence="3" id="KW-0805">Transcription regulation</keyword>
<evidence type="ECO:0000256" key="9">
    <source>
        <dbReference type="ARBA" id="ARBA00041469"/>
    </source>
</evidence>
<dbReference type="FunFam" id="2.60.40.820:FF:000002">
    <property type="entry name" value="T-box transcription factor Brachyury"/>
    <property type="match status" value="1"/>
</dbReference>
<dbReference type="GO" id="GO:0001708">
    <property type="term" value="P:cell fate specification"/>
    <property type="evidence" value="ECO:0007669"/>
    <property type="project" value="TreeGrafter"/>
</dbReference>
<dbReference type="PROSITE" id="PS01283">
    <property type="entry name" value="TBOX_1"/>
    <property type="match status" value="1"/>
</dbReference>
<feature type="compositionally biased region" description="Low complexity" evidence="12">
    <location>
        <begin position="235"/>
        <end position="246"/>
    </location>
</feature>
<dbReference type="PROSITE" id="PS50252">
    <property type="entry name" value="TBOX_3"/>
    <property type="match status" value="1"/>
</dbReference>
<keyword evidence="6" id="KW-0804">Transcription</keyword>
<evidence type="ECO:0000256" key="10">
    <source>
        <dbReference type="ARBA" id="ARBA00042501"/>
    </source>
</evidence>
<reference evidence="14" key="2">
    <citation type="submission" date="2025-09" db="UniProtKB">
        <authorList>
            <consortium name="Ensembl"/>
        </authorList>
    </citation>
    <scope>IDENTIFICATION</scope>
</reference>
<evidence type="ECO:0000256" key="3">
    <source>
        <dbReference type="ARBA" id="ARBA00023015"/>
    </source>
</evidence>
<gene>
    <name evidence="14" type="primary">TBXT</name>
</gene>
<evidence type="ECO:0000256" key="8">
    <source>
        <dbReference type="ARBA" id="ARBA00040703"/>
    </source>
</evidence>
<keyword evidence="4 11" id="KW-0238">DNA-binding</keyword>
<keyword evidence="5" id="KW-0010">Activator</keyword>
<evidence type="ECO:0000256" key="5">
    <source>
        <dbReference type="ARBA" id="ARBA00023159"/>
    </source>
</evidence>
<dbReference type="GeneTree" id="ENSGT00940000157912"/>
<dbReference type="GO" id="GO:0001707">
    <property type="term" value="P:mesoderm formation"/>
    <property type="evidence" value="ECO:0007669"/>
    <property type="project" value="TreeGrafter"/>
</dbReference>
<protein>
    <recommendedName>
        <fullName evidence="8">T-box transcription factor T</fullName>
    </recommendedName>
    <alternativeName>
        <fullName evidence="9">Brachyury protein</fullName>
    </alternativeName>
    <alternativeName>
        <fullName evidence="10">Protein T</fullName>
    </alternativeName>
</protein>
<dbReference type="PANTHER" id="PTHR11267">
    <property type="entry name" value="T-BOX PROTEIN-RELATED"/>
    <property type="match status" value="1"/>
</dbReference>
<dbReference type="PANTHER" id="PTHR11267:SF83">
    <property type="entry name" value="T-BOX TRANSCRIPTION FACTOR T"/>
    <property type="match status" value="1"/>
</dbReference>
<keyword evidence="2" id="KW-0217">Developmental protein</keyword>
<keyword evidence="7 11" id="KW-0539">Nucleus</keyword>
<sequence length="375" mass="41055">MGSPSTDSSGKSLQYQVDHLLSAVENELQAGREKGDPTERELRVTLEDSELWLRFKELTNEMIVTKNGRRMFPVLKASVSGLDPNAMYSFLLDFVAADNHRWKYVNGEWVPGGKPEPQAPSCVYIHPDSPNFGAHWMKAPVSFSKVKLTNKLNGGGQIMLNSLHKYEPRIHIVRVGGPQRMITSHSFPETQFIAVTAYQNEEITALKIKYNPFAKAFLDAKERSDHKDMMDEVGDSQQSQYSQSYGDSSSACLSMLQSHDNWSSLGVPAPTSMLPMNHSSGPPTSSSQYPNLWSVSNSTISPVSQSGGMSSGIGSQFLRGSTTHYPTLPHSVATTSSGSPLYDSGAPTDIADSQYDASVHARLASTWTPVTTPSM</sequence>
<comment type="subcellular location">
    <subcellularLocation>
        <location evidence="1 11">Nucleus</location>
    </subcellularLocation>
</comment>
<dbReference type="InterPro" id="IPR008967">
    <property type="entry name" value="p53-like_TF_DNA-bd_sf"/>
</dbReference>
<dbReference type="InterPro" id="IPR018186">
    <property type="entry name" value="TF_T-box_CS"/>
</dbReference>
<evidence type="ECO:0000256" key="6">
    <source>
        <dbReference type="ARBA" id="ARBA00023163"/>
    </source>
</evidence>
<evidence type="ECO:0000256" key="4">
    <source>
        <dbReference type="ARBA" id="ARBA00023125"/>
    </source>
</evidence>
<evidence type="ECO:0000256" key="1">
    <source>
        <dbReference type="ARBA" id="ARBA00004123"/>
    </source>
</evidence>
<feature type="domain" description="T-box" evidence="13">
    <location>
        <begin position="46"/>
        <end position="219"/>
    </location>
</feature>
<accession>A0A8C5SU04</accession>
<dbReference type="GO" id="GO:0045893">
    <property type="term" value="P:positive regulation of DNA-templated transcription"/>
    <property type="evidence" value="ECO:0007669"/>
    <property type="project" value="InterPro"/>
</dbReference>
<dbReference type="SUPFAM" id="SSF49417">
    <property type="entry name" value="p53-like transcription factors"/>
    <property type="match status" value="1"/>
</dbReference>
<dbReference type="GO" id="GO:0001756">
    <property type="term" value="P:somitogenesis"/>
    <property type="evidence" value="ECO:0007669"/>
    <property type="project" value="TreeGrafter"/>
</dbReference>
<dbReference type="AlphaFoldDB" id="A0A8C5SU04"/>
<evidence type="ECO:0000259" key="13">
    <source>
        <dbReference type="PROSITE" id="PS50252"/>
    </source>
</evidence>
<keyword evidence="15" id="KW-1185">Reference proteome</keyword>
<evidence type="ECO:0000256" key="12">
    <source>
        <dbReference type="SAM" id="MobiDB-lite"/>
    </source>
</evidence>
<dbReference type="Gene3D" id="2.60.40.820">
    <property type="entry name" value="Transcription factor, T-box"/>
    <property type="match status" value="1"/>
</dbReference>
<evidence type="ECO:0000256" key="7">
    <source>
        <dbReference type="ARBA" id="ARBA00023242"/>
    </source>
</evidence>
<evidence type="ECO:0000313" key="15">
    <source>
        <dbReference type="Proteomes" id="UP000694406"/>
    </source>
</evidence>
<dbReference type="InterPro" id="IPR002070">
    <property type="entry name" value="TF_Brachyury"/>
</dbReference>
<dbReference type="GO" id="GO:0003007">
    <property type="term" value="P:heart morphogenesis"/>
    <property type="evidence" value="ECO:0007669"/>
    <property type="project" value="TreeGrafter"/>
</dbReference>
<name>A0A8C5SU04_LATLA</name>
<evidence type="ECO:0000256" key="11">
    <source>
        <dbReference type="PROSITE-ProRule" id="PRU00201"/>
    </source>
</evidence>